<dbReference type="EMBL" id="WJXA01000006">
    <property type="protein sequence ID" value="KAF7141896.1"/>
    <property type="molecule type" value="Genomic_DNA"/>
</dbReference>
<dbReference type="SUPFAM" id="SSF56219">
    <property type="entry name" value="DNase I-like"/>
    <property type="match status" value="1"/>
</dbReference>
<evidence type="ECO:0000313" key="2">
    <source>
        <dbReference type="EMBL" id="KAF7141896.1"/>
    </source>
</evidence>
<sequence length="641" mass="72450">MDYRRNQLGLAFASSKRSMFGICYRGRHHGFEAVWTSLYQLRYHDGMAEGSFEKVLDIISSSLELIGIESKAHVTGEFKADSEAGQVSTDGENTGGMQTNQAGYSTMMPLENIPMSGNPFLIVERAADPDGISISEVSSKRQNLAIEWDGSLSHKVDADAVASLPLSQSSTSSGKKVLRQARKNKVIKSPSRSGWRKVGIPLSKADTELVECLSSQLGLRWLALNSHGVNGNSQLECSGDGATPDILDLTRVVYSPSSLNPVGVSGGLALWWKDEVTIDVSEVGSIWEKQGGLPFNSTRLEKFQELLSDCDLMDLEFKVPAYTWTNKQGGDINVRERLDRVVANVEWRNLFPLAQVLHDILVGSDHCPLILNCCLPLKRVLYSFKFESMWCTSEECGDVIASSWNTNQRGSPQVAVVEKLKHCKEMLKPWSKRTFGNNLEKIKSLKLQLGEIQGKPYSVENFQKENQITRELEVILLREEMHQHQRSRLNWIIEGVWLLEDHDINEHLFEYFSKLFTSIGTRDFEEVLQKVDRCVTNEMNSKLTQMVSDEEIKIRRIGLGIVRNLIERSPPEVVEAILKIPLPLVDRQDQLVWHYNQKGVYSVKSGYQVAMQSNLSLRNEKPESPFKPKEVMWKVLWKMKA</sequence>
<proteinExistence type="predicted"/>
<feature type="region of interest" description="Disordered" evidence="1">
    <location>
        <begin position="79"/>
        <end position="98"/>
    </location>
</feature>
<accession>A0A834GZ46</accession>
<reference evidence="2" key="1">
    <citation type="submission" date="2019-11" db="EMBL/GenBank/DDBJ databases">
        <authorList>
            <person name="Liu Y."/>
            <person name="Hou J."/>
            <person name="Li T.-Q."/>
            <person name="Guan C.-H."/>
            <person name="Wu X."/>
            <person name="Wu H.-Z."/>
            <person name="Ling F."/>
            <person name="Zhang R."/>
            <person name="Shi X.-G."/>
            <person name="Ren J.-P."/>
            <person name="Chen E.-F."/>
            <person name="Sun J.-M."/>
        </authorList>
    </citation>
    <scope>NUCLEOTIDE SEQUENCE</scope>
    <source>
        <strain evidence="2">Adult_tree_wgs_1</strain>
        <tissue evidence="2">Leaves</tissue>
    </source>
</reference>
<dbReference type="OrthoDB" id="1001388at2759"/>
<dbReference type="Gene3D" id="3.60.10.10">
    <property type="entry name" value="Endonuclease/exonuclease/phosphatase"/>
    <property type="match status" value="1"/>
</dbReference>
<dbReference type="InterPro" id="IPR036691">
    <property type="entry name" value="Endo/exonu/phosph_ase_sf"/>
</dbReference>
<dbReference type="AlphaFoldDB" id="A0A834GZ46"/>
<gene>
    <name evidence="2" type="ORF">RHSIM_Rhsim06G0102000</name>
</gene>
<protein>
    <submittedName>
        <fullName evidence="2">Uncharacterized protein</fullName>
    </submittedName>
</protein>
<name>A0A834GZ46_RHOSS</name>
<dbReference type="PANTHER" id="PTHR33710">
    <property type="entry name" value="BNAC02G09200D PROTEIN"/>
    <property type="match status" value="1"/>
</dbReference>
<feature type="compositionally biased region" description="Polar residues" evidence="1">
    <location>
        <begin position="85"/>
        <end position="98"/>
    </location>
</feature>
<evidence type="ECO:0000256" key="1">
    <source>
        <dbReference type="SAM" id="MobiDB-lite"/>
    </source>
</evidence>
<evidence type="ECO:0000313" key="3">
    <source>
        <dbReference type="Proteomes" id="UP000626092"/>
    </source>
</evidence>
<organism evidence="2 3">
    <name type="scientific">Rhododendron simsii</name>
    <name type="common">Sims's rhododendron</name>
    <dbReference type="NCBI Taxonomy" id="118357"/>
    <lineage>
        <taxon>Eukaryota</taxon>
        <taxon>Viridiplantae</taxon>
        <taxon>Streptophyta</taxon>
        <taxon>Embryophyta</taxon>
        <taxon>Tracheophyta</taxon>
        <taxon>Spermatophyta</taxon>
        <taxon>Magnoliopsida</taxon>
        <taxon>eudicotyledons</taxon>
        <taxon>Gunneridae</taxon>
        <taxon>Pentapetalae</taxon>
        <taxon>asterids</taxon>
        <taxon>Ericales</taxon>
        <taxon>Ericaceae</taxon>
        <taxon>Ericoideae</taxon>
        <taxon>Rhodoreae</taxon>
        <taxon>Rhododendron</taxon>
    </lineage>
</organism>
<dbReference type="PANTHER" id="PTHR33710:SF79">
    <property type="entry name" value="OS06G0205337 PROTEIN"/>
    <property type="match status" value="1"/>
</dbReference>
<dbReference type="Proteomes" id="UP000626092">
    <property type="component" value="Unassembled WGS sequence"/>
</dbReference>
<comment type="caution">
    <text evidence="2">The sequence shown here is derived from an EMBL/GenBank/DDBJ whole genome shotgun (WGS) entry which is preliminary data.</text>
</comment>
<keyword evidence="3" id="KW-1185">Reference proteome</keyword>